<keyword evidence="3" id="KW-1185">Reference proteome</keyword>
<dbReference type="Proteomes" id="UP000015100">
    <property type="component" value="Unassembled WGS sequence"/>
</dbReference>
<comment type="caution">
    <text evidence="2">The sequence shown here is derived from an EMBL/GenBank/DDBJ whole genome shotgun (WGS) entry which is preliminary data.</text>
</comment>
<name>S8BML5_DACHA</name>
<organism evidence="2 3">
    <name type="scientific">Dactylellina haptotyla (strain CBS 200.50)</name>
    <name type="common">Nematode-trapping fungus</name>
    <name type="synonym">Monacrosporium haptotylum</name>
    <dbReference type="NCBI Taxonomy" id="1284197"/>
    <lineage>
        <taxon>Eukaryota</taxon>
        <taxon>Fungi</taxon>
        <taxon>Dikarya</taxon>
        <taxon>Ascomycota</taxon>
        <taxon>Pezizomycotina</taxon>
        <taxon>Orbiliomycetes</taxon>
        <taxon>Orbiliales</taxon>
        <taxon>Orbiliaceae</taxon>
        <taxon>Dactylellina</taxon>
    </lineage>
</organism>
<feature type="compositionally biased region" description="Basic and acidic residues" evidence="1">
    <location>
        <begin position="230"/>
        <end position="240"/>
    </location>
</feature>
<reference evidence="2 3" key="1">
    <citation type="journal article" date="2013" name="PLoS Genet.">
        <title>Genomic mechanisms accounting for the adaptation to parasitism in nematode-trapping fungi.</title>
        <authorList>
            <person name="Meerupati T."/>
            <person name="Andersson K.M."/>
            <person name="Friman E."/>
            <person name="Kumar D."/>
            <person name="Tunlid A."/>
            <person name="Ahren D."/>
        </authorList>
    </citation>
    <scope>NUCLEOTIDE SEQUENCE [LARGE SCALE GENOMIC DNA]</scope>
    <source>
        <strain evidence="2 3">CBS 200.50</strain>
    </source>
</reference>
<sequence length="309" mass="34178">MPPDTSAVTRSTARGFQILVLPSKGPLSSASGQQFIQGDTSSDYGPRCIFLTLELSHKQDQPALCSLSITYPIANSRINRLKYDDPENVKIFYKIGINAHDADMLWIISRCLPKVDHRSSTKNTPWKNIQLEVENSVNLDTRHAFYLRTIQGRKISAEFLANCTLGRIKSFDIATPANYDKLEEYAKEAFLISLPQALTCKSNDEFLVALKAAHRLSGEPKPELASSARDLGESDTDRYSTDSVGSNFGLEVSDSSNAGETWKPGTQIQQNNTDLQLPERYERNQQITGVLLGGEAAEFPGIGVFAERS</sequence>
<accession>S8BML5</accession>
<reference evidence="3" key="2">
    <citation type="submission" date="2013-04" db="EMBL/GenBank/DDBJ databases">
        <title>Genomic mechanisms accounting for the adaptation to parasitism in nematode-trapping fungi.</title>
        <authorList>
            <person name="Ahren D.G."/>
        </authorList>
    </citation>
    <scope>NUCLEOTIDE SEQUENCE [LARGE SCALE GENOMIC DNA]</scope>
    <source>
        <strain evidence="3">CBS 200.50</strain>
    </source>
</reference>
<evidence type="ECO:0000313" key="3">
    <source>
        <dbReference type="Proteomes" id="UP000015100"/>
    </source>
</evidence>
<dbReference type="AlphaFoldDB" id="S8BML5"/>
<feature type="region of interest" description="Disordered" evidence="1">
    <location>
        <begin position="219"/>
        <end position="243"/>
    </location>
</feature>
<proteinExistence type="predicted"/>
<dbReference type="EMBL" id="AQGS01000906">
    <property type="protein sequence ID" value="EPS36447.1"/>
    <property type="molecule type" value="Genomic_DNA"/>
</dbReference>
<gene>
    <name evidence="2" type="ORF">H072_10031</name>
</gene>
<dbReference type="HOGENOM" id="CLU_900224_0_0_1"/>
<evidence type="ECO:0000313" key="2">
    <source>
        <dbReference type="EMBL" id="EPS36447.1"/>
    </source>
</evidence>
<evidence type="ECO:0000256" key="1">
    <source>
        <dbReference type="SAM" id="MobiDB-lite"/>
    </source>
</evidence>
<dbReference type="OrthoDB" id="5292938at2759"/>
<protein>
    <submittedName>
        <fullName evidence="2">Uncharacterized protein</fullName>
    </submittedName>
</protein>